<keyword evidence="3" id="KW-1185">Reference proteome</keyword>
<name>S0DV60_GIBF5</name>
<dbReference type="InterPro" id="IPR052523">
    <property type="entry name" value="Trichothecene_AcTrans"/>
</dbReference>
<dbReference type="Pfam" id="PF13673">
    <property type="entry name" value="Acetyltransf_10"/>
    <property type="match status" value="1"/>
</dbReference>
<dbReference type="VEuPathDB" id="FungiDB:FFUJ_04389"/>
<sequence length="241" mass="28113">MPFEILVPSEREAPGVTDTFFAAMDINLLMHAQFPNPESKEFFRGWLFRDTMDHVQSVDKGVLVARDPETGKIASFAKWNVQRQQRSREIQEEEADDDEFPDFCRRQYLGPYADLTKSKRDKVLGDKTYYRELFAAEWRPGYRRPNLDRYAPMVLKFDVTYLCTDPKFNGRGAASTLLRRVQAEASKENAPVILEATMNAVSFYQKLGFQIQEELNMMLPARGSDETTEYYEERVMVWTRD</sequence>
<dbReference type="PANTHER" id="PTHR42791:SF2">
    <property type="entry name" value="N-ACETYLTRANSFERASE DOMAIN-CONTAINING PROTEIN"/>
    <property type="match status" value="1"/>
</dbReference>
<dbReference type="Gene3D" id="3.40.630.30">
    <property type="match status" value="1"/>
</dbReference>
<accession>S0DV60</accession>
<gene>
    <name evidence="2" type="ORF">FFUJ_04389</name>
</gene>
<dbReference type="EMBL" id="HF679024">
    <property type="protein sequence ID" value="CCT64393.1"/>
    <property type="molecule type" value="Genomic_DNA"/>
</dbReference>
<evidence type="ECO:0000259" key="1">
    <source>
        <dbReference type="PROSITE" id="PS51186"/>
    </source>
</evidence>
<dbReference type="PANTHER" id="PTHR42791">
    <property type="entry name" value="GNAT FAMILY ACETYLTRANSFERASE"/>
    <property type="match status" value="1"/>
</dbReference>
<dbReference type="GO" id="GO:0016747">
    <property type="term" value="F:acyltransferase activity, transferring groups other than amino-acyl groups"/>
    <property type="evidence" value="ECO:0007669"/>
    <property type="project" value="InterPro"/>
</dbReference>
<dbReference type="AlphaFoldDB" id="S0DV60"/>
<evidence type="ECO:0000313" key="2">
    <source>
        <dbReference type="EMBL" id="CCT64393.1"/>
    </source>
</evidence>
<dbReference type="RefSeq" id="XP_023426474.1">
    <property type="nucleotide sequence ID" value="XM_023572332.1"/>
</dbReference>
<reference evidence="2 3" key="1">
    <citation type="journal article" date="2013" name="PLoS Pathog.">
        <title>Deciphering the cryptic genome: genome-wide analyses of the rice pathogen Fusarium fujikuroi reveal complex regulation of secondary metabolism and novel metabolites.</title>
        <authorList>
            <person name="Wiemann P."/>
            <person name="Sieber C.M."/>
            <person name="von Bargen K.W."/>
            <person name="Studt L."/>
            <person name="Niehaus E.M."/>
            <person name="Espino J.J."/>
            <person name="Huss K."/>
            <person name="Michielse C.B."/>
            <person name="Albermann S."/>
            <person name="Wagner D."/>
            <person name="Bergner S.V."/>
            <person name="Connolly L.R."/>
            <person name="Fischer A."/>
            <person name="Reuter G."/>
            <person name="Kleigrewe K."/>
            <person name="Bald T."/>
            <person name="Wingfield B.D."/>
            <person name="Ophir R."/>
            <person name="Freeman S."/>
            <person name="Hippler M."/>
            <person name="Smith K.M."/>
            <person name="Brown D.W."/>
            <person name="Proctor R.H."/>
            <person name="Munsterkotter M."/>
            <person name="Freitag M."/>
            <person name="Humpf H.U."/>
            <person name="Guldener U."/>
            <person name="Tudzynski B."/>
        </authorList>
    </citation>
    <scope>NUCLEOTIDE SEQUENCE [LARGE SCALE GENOMIC DNA]</scope>
    <source>
        <strain evidence="3">CBS 195.34 / IMI 58289 / NRRL A-6831</strain>
    </source>
</reference>
<dbReference type="PROSITE" id="PS51186">
    <property type="entry name" value="GNAT"/>
    <property type="match status" value="1"/>
</dbReference>
<protein>
    <recommendedName>
        <fullName evidence="1">N-acetyltransferase domain-containing protein</fullName>
    </recommendedName>
</protein>
<evidence type="ECO:0000313" key="3">
    <source>
        <dbReference type="Proteomes" id="UP000016800"/>
    </source>
</evidence>
<dbReference type="HOGENOM" id="CLU_060131_6_3_1"/>
<dbReference type="InterPro" id="IPR000182">
    <property type="entry name" value="GNAT_dom"/>
</dbReference>
<organism evidence="2 3">
    <name type="scientific">Gibberella fujikuroi (strain CBS 195.34 / IMI 58289 / NRRL A-6831)</name>
    <name type="common">Bakanae and foot rot disease fungus</name>
    <name type="synonym">Fusarium fujikuroi</name>
    <dbReference type="NCBI Taxonomy" id="1279085"/>
    <lineage>
        <taxon>Eukaryota</taxon>
        <taxon>Fungi</taxon>
        <taxon>Dikarya</taxon>
        <taxon>Ascomycota</taxon>
        <taxon>Pezizomycotina</taxon>
        <taxon>Sordariomycetes</taxon>
        <taxon>Hypocreomycetidae</taxon>
        <taxon>Hypocreales</taxon>
        <taxon>Nectriaceae</taxon>
        <taxon>Fusarium</taxon>
        <taxon>Fusarium fujikuroi species complex</taxon>
    </lineage>
</organism>
<dbReference type="Proteomes" id="UP000016800">
    <property type="component" value="Chromosome II"/>
</dbReference>
<dbReference type="InterPro" id="IPR016181">
    <property type="entry name" value="Acyl_CoA_acyltransferase"/>
</dbReference>
<feature type="domain" description="N-acetyltransferase" evidence="1">
    <location>
        <begin position="74"/>
        <end position="237"/>
    </location>
</feature>
<dbReference type="GeneID" id="35397870"/>
<proteinExistence type="predicted"/>
<dbReference type="SUPFAM" id="SSF55729">
    <property type="entry name" value="Acyl-CoA N-acyltransferases (Nat)"/>
    <property type="match status" value="1"/>
</dbReference>